<protein>
    <submittedName>
        <fullName evidence="1">Uncharacterized protein</fullName>
    </submittedName>
</protein>
<dbReference type="AlphaFoldDB" id="A0A0F9F6L3"/>
<evidence type="ECO:0000313" key="1">
    <source>
        <dbReference type="EMBL" id="KKL81908.1"/>
    </source>
</evidence>
<name>A0A0F9F6L3_9ZZZZ</name>
<reference evidence="1" key="1">
    <citation type="journal article" date="2015" name="Nature">
        <title>Complex archaea that bridge the gap between prokaryotes and eukaryotes.</title>
        <authorList>
            <person name="Spang A."/>
            <person name="Saw J.H."/>
            <person name="Jorgensen S.L."/>
            <person name="Zaremba-Niedzwiedzka K."/>
            <person name="Martijn J."/>
            <person name="Lind A.E."/>
            <person name="van Eijk R."/>
            <person name="Schleper C."/>
            <person name="Guy L."/>
            <person name="Ettema T.J."/>
        </authorList>
    </citation>
    <scope>NUCLEOTIDE SEQUENCE</scope>
</reference>
<dbReference type="EMBL" id="LAZR01022426">
    <property type="protein sequence ID" value="KKL81908.1"/>
    <property type="molecule type" value="Genomic_DNA"/>
</dbReference>
<organism evidence="1">
    <name type="scientific">marine sediment metagenome</name>
    <dbReference type="NCBI Taxonomy" id="412755"/>
    <lineage>
        <taxon>unclassified sequences</taxon>
        <taxon>metagenomes</taxon>
        <taxon>ecological metagenomes</taxon>
    </lineage>
</organism>
<feature type="non-terminal residue" evidence="1">
    <location>
        <position position="1"/>
    </location>
</feature>
<gene>
    <name evidence="1" type="ORF">LCGC14_1990070</name>
</gene>
<sequence>IYDRALTLYVVSQAFYKDRQYAKAGRLMAEYLTELDRYRQDFNEPSREPDSNVTR</sequence>
<comment type="caution">
    <text evidence="1">The sequence shown here is derived from an EMBL/GenBank/DDBJ whole genome shotgun (WGS) entry which is preliminary data.</text>
</comment>
<proteinExistence type="predicted"/>
<accession>A0A0F9F6L3</accession>